<proteinExistence type="predicted"/>
<organism evidence="1 2">
    <name type="scientific">Nonomuraea coxensis DSM 45129</name>
    <dbReference type="NCBI Taxonomy" id="1122611"/>
    <lineage>
        <taxon>Bacteria</taxon>
        <taxon>Bacillati</taxon>
        <taxon>Actinomycetota</taxon>
        <taxon>Actinomycetes</taxon>
        <taxon>Streptosporangiales</taxon>
        <taxon>Streptosporangiaceae</taxon>
        <taxon>Nonomuraea</taxon>
    </lineage>
</organism>
<accession>A0ABX8UDC7</accession>
<evidence type="ECO:0000313" key="1">
    <source>
        <dbReference type="EMBL" id="QYC45575.1"/>
    </source>
</evidence>
<evidence type="ECO:0000313" key="2">
    <source>
        <dbReference type="Proteomes" id="UP000824681"/>
    </source>
</evidence>
<dbReference type="Proteomes" id="UP000824681">
    <property type="component" value="Chromosome"/>
</dbReference>
<reference evidence="1 2" key="1">
    <citation type="journal article" date="2021" name="ACS Chem. Biol.">
        <title>Genomic-Led Discovery of a Novel Glycopeptide Antibiotic by Nonomuraea coxensis DSM 45129.</title>
        <authorList>
            <person name="Yushchuk O."/>
            <person name="Vior N.M."/>
            <person name="Andreo-Vidal A."/>
            <person name="Berini F."/>
            <person name="Ruckert C."/>
            <person name="Busche T."/>
            <person name="Binda E."/>
            <person name="Kalinowski J."/>
            <person name="Truman A.W."/>
            <person name="Marinelli F."/>
        </authorList>
    </citation>
    <scope>NUCLEOTIDE SEQUENCE [LARGE SCALE GENOMIC DNA]</scope>
    <source>
        <strain evidence="1 2">DSM 45129</strain>
    </source>
</reference>
<protein>
    <submittedName>
        <fullName evidence="1">Uncharacterized protein</fullName>
    </submittedName>
</protein>
<keyword evidence="2" id="KW-1185">Reference proteome</keyword>
<dbReference type="EMBL" id="CP068985">
    <property type="protein sequence ID" value="QYC45575.1"/>
    <property type="molecule type" value="Genomic_DNA"/>
</dbReference>
<sequence>MTEGIPQIQVTMLGGTGSGKTTYLIGMYAHLSAGLQRFFLTADDPDVDLDLSTAWSAMVEDGILPPPTSAEDLRVYPFTFRYGMDPLLTLDWIDYRGGAIRDRSGTGDTDAVRARLAESDSVYVTLDGALLADYLAGHGNAAVRLRDVVGRYSRTISDIADKRRDQQLIPPSLVVLITKGDLLKHVLTGDGLTRRRQLTALVRDDLFSQYFRQDWDTAVCAVTIGDIGRPTNQRVDTQAVDPAGLHKPMIFSLFSFYRHASRVFTYQADLAKQQGAERASEYQSINSGRMRRLLGRKKLAELNTEINQYGGLATSMAQLAGECQYRADILQGELLDTSMHIDGRWMGD</sequence>
<gene>
    <name evidence="1" type="ORF">Nocox_40160</name>
</gene>
<dbReference type="RefSeq" id="WP_020543230.1">
    <property type="nucleotide sequence ID" value="NZ_CP068985.1"/>
</dbReference>
<name>A0ABX8UDC7_9ACTN</name>